<dbReference type="InterPro" id="IPR038607">
    <property type="entry name" value="PhoD-like_sf"/>
</dbReference>
<reference evidence="3" key="1">
    <citation type="submission" date="2021-02" db="EMBL/GenBank/DDBJ databases">
        <title>Skermanella TT6 skin isolate.</title>
        <authorList>
            <person name="Lee K."/>
            <person name="Ganzorig M."/>
        </authorList>
    </citation>
    <scope>NUCLEOTIDE SEQUENCE</scope>
    <source>
        <strain evidence="3">TT6</strain>
    </source>
</reference>
<evidence type="ECO:0000313" key="3">
    <source>
        <dbReference type="EMBL" id="QQP91192.1"/>
    </source>
</evidence>
<dbReference type="Gene3D" id="2.60.40.380">
    <property type="entry name" value="Purple acid phosphatase-like, N-terminal"/>
    <property type="match status" value="1"/>
</dbReference>
<dbReference type="Gene3D" id="3.60.21.70">
    <property type="entry name" value="PhoD-like phosphatase"/>
    <property type="match status" value="1"/>
</dbReference>
<protein>
    <submittedName>
        <fullName evidence="3">Alkaline phosphatase D family protein</fullName>
    </submittedName>
</protein>
<dbReference type="Pfam" id="PF16655">
    <property type="entry name" value="PhoD_N"/>
    <property type="match status" value="1"/>
</dbReference>
<dbReference type="PROSITE" id="PS51318">
    <property type="entry name" value="TAT"/>
    <property type="match status" value="1"/>
</dbReference>
<dbReference type="InterPro" id="IPR018946">
    <property type="entry name" value="PhoD-like_MPP"/>
</dbReference>
<sequence>MSKIPEPRRWVTRRSFLYNSALAGGGLLVAASTAGRALAQAAPAIVTADSRRIAMPYGVQSGDLSGGRAIVWSRADRPARMIVEVATTESFRNARRFEGPVAVTDSDYTARLDLSGLPADQRVFYRVSFQDLSDLKSFSEPVTGQFRTAPGNGRVRFVWSGDTAGQGYGINPDFGGMRIYEAMRRTEPHFFIHSGDTIYADNPIPETKELPGGGVWKNITTEAKSKVAETLGDFRGAHAYNLMDENLRRFNAEVPMFAQWDDHEATNNWYWEKRMDADQRYKEKSAAVLAANGMRAFLEYMPIRHDPENRDRIYNKFSYGPHLDVFRIDMRSYRGPNTANLQEEMGPETAILGSEQIRWLKQALLASNATWKVIAADMPIGVIVYDNGKDKTGSEAIAQGNGPARGRELEIADLLSFIRRNGIRNTVWLTADVHYTAAHYYDPNKAKFQDFEPFWEFVSGPLNSGTFGPNELDDTFGPQLMFVKAPPDGQSNLAPSAGMQFFGQVDIGEDGVMLVTLKDLDGQSLYTKELLPAA</sequence>
<keyword evidence="4" id="KW-1185">Reference proteome</keyword>
<dbReference type="InterPro" id="IPR029052">
    <property type="entry name" value="Metallo-depent_PP-like"/>
</dbReference>
<accession>A0ABX7B9Y3</accession>
<name>A0ABX7B9Y3_9PROT</name>
<evidence type="ECO:0000259" key="1">
    <source>
        <dbReference type="Pfam" id="PF09423"/>
    </source>
</evidence>
<dbReference type="SUPFAM" id="SSF56300">
    <property type="entry name" value="Metallo-dependent phosphatases"/>
    <property type="match status" value="1"/>
</dbReference>
<dbReference type="PANTHER" id="PTHR43606">
    <property type="entry name" value="PHOSPHATASE, PUTATIVE (AFU_ORTHOLOGUE AFUA_6G08710)-RELATED"/>
    <property type="match status" value="1"/>
</dbReference>
<proteinExistence type="predicted"/>
<dbReference type="InterPro" id="IPR052900">
    <property type="entry name" value="Phospholipid_Metab_Enz"/>
</dbReference>
<dbReference type="InterPro" id="IPR006311">
    <property type="entry name" value="TAT_signal"/>
</dbReference>
<dbReference type="Pfam" id="PF09423">
    <property type="entry name" value="PhoD"/>
    <property type="match status" value="1"/>
</dbReference>
<gene>
    <name evidence="3" type="ORF">IGS68_08290</name>
</gene>
<evidence type="ECO:0000259" key="2">
    <source>
        <dbReference type="Pfam" id="PF16655"/>
    </source>
</evidence>
<feature type="domain" description="PhoD-like phosphatase metallophosphatase" evidence="1">
    <location>
        <begin position="159"/>
        <end position="507"/>
    </location>
</feature>
<dbReference type="CDD" id="cd07389">
    <property type="entry name" value="MPP_PhoD"/>
    <property type="match status" value="1"/>
</dbReference>
<dbReference type="RefSeq" id="WP_201078848.1">
    <property type="nucleotide sequence ID" value="NZ_CP067420.1"/>
</dbReference>
<organism evidence="3 4">
    <name type="scientific">Skermanella cutis</name>
    <dbReference type="NCBI Taxonomy" id="2775420"/>
    <lineage>
        <taxon>Bacteria</taxon>
        <taxon>Pseudomonadati</taxon>
        <taxon>Pseudomonadota</taxon>
        <taxon>Alphaproteobacteria</taxon>
        <taxon>Rhodospirillales</taxon>
        <taxon>Azospirillaceae</taxon>
        <taxon>Skermanella</taxon>
    </lineage>
</organism>
<dbReference type="Proteomes" id="UP000595197">
    <property type="component" value="Chromosome"/>
</dbReference>
<evidence type="ECO:0000313" key="4">
    <source>
        <dbReference type="Proteomes" id="UP000595197"/>
    </source>
</evidence>
<dbReference type="InterPro" id="IPR032093">
    <property type="entry name" value="PhoD_N"/>
</dbReference>
<dbReference type="PANTHER" id="PTHR43606:SF1">
    <property type="entry name" value="PHOD-LIKE PHOSPHATASE METALLOPHOSPHATASE DOMAIN-CONTAINING PROTEIN"/>
    <property type="match status" value="1"/>
</dbReference>
<feature type="domain" description="Phospholipase D N-terminal" evidence="2">
    <location>
        <begin position="58"/>
        <end position="148"/>
    </location>
</feature>
<dbReference type="EMBL" id="CP067420">
    <property type="protein sequence ID" value="QQP91192.1"/>
    <property type="molecule type" value="Genomic_DNA"/>
</dbReference>